<feature type="region of interest" description="Disordered" evidence="4">
    <location>
        <begin position="51"/>
        <end position="73"/>
    </location>
</feature>
<gene>
    <name evidence="5" type="ORF">UCREL1_10493</name>
</gene>
<reference evidence="6" key="1">
    <citation type="journal article" date="2013" name="Genome Announc.">
        <title>Draft genome sequence of the grapevine dieback fungus Eutypa lata UCR-EL1.</title>
        <authorList>
            <person name="Blanco-Ulate B."/>
            <person name="Rolshausen P.E."/>
            <person name="Cantu D."/>
        </authorList>
    </citation>
    <scope>NUCLEOTIDE SEQUENCE [LARGE SCALE GENOMIC DNA]</scope>
    <source>
        <strain evidence="6">UCR-EL1</strain>
    </source>
</reference>
<dbReference type="HOGENOM" id="CLU_082804_1_0_1"/>
<evidence type="ECO:0000256" key="4">
    <source>
        <dbReference type="SAM" id="MobiDB-lite"/>
    </source>
</evidence>
<evidence type="ECO:0000313" key="6">
    <source>
        <dbReference type="Proteomes" id="UP000012174"/>
    </source>
</evidence>
<keyword evidence="3" id="KW-0862">Zinc</keyword>
<dbReference type="InterPro" id="IPR017907">
    <property type="entry name" value="Znf_RING_CS"/>
</dbReference>
<proteinExistence type="predicted"/>
<evidence type="ECO:0000256" key="2">
    <source>
        <dbReference type="ARBA" id="ARBA00022771"/>
    </source>
</evidence>
<dbReference type="PANTHER" id="PTHR28042">
    <property type="entry name" value="E3 UBIQUITIN-PROTEIN LIGASE COMPLEX SLX5-SLX8 SUBUNIT SLX5"/>
    <property type="match status" value="1"/>
</dbReference>
<dbReference type="PANTHER" id="PTHR28042:SF1">
    <property type="entry name" value="E3 UBIQUITIN-PROTEIN LIGASE COMPLEX SLX5-SLX8 SUBUNIT SLX5"/>
    <property type="match status" value="1"/>
</dbReference>
<dbReference type="Proteomes" id="UP000012174">
    <property type="component" value="Unassembled WGS sequence"/>
</dbReference>
<dbReference type="EMBL" id="KB707415">
    <property type="protein sequence ID" value="EMR62579.1"/>
    <property type="molecule type" value="Genomic_DNA"/>
</dbReference>
<dbReference type="KEGG" id="ela:UCREL1_10493"/>
<dbReference type="GO" id="GO:0033768">
    <property type="term" value="C:SUMO-targeted ubiquitin ligase complex"/>
    <property type="evidence" value="ECO:0007669"/>
    <property type="project" value="TreeGrafter"/>
</dbReference>
<keyword evidence="6" id="KW-1185">Reference proteome</keyword>
<accession>M7S8W9</accession>
<feature type="region of interest" description="Disordered" evidence="4">
    <location>
        <begin position="94"/>
        <end position="113"/>
    </location>
</feature>
<keyword evidence="2" id="KW-0863">Zinc-finger</keyword>
<evidence type="ECO:0000313" key="5">
    <source>
        <dbReference type="EMBL" id="EMR62579.1"/>
    </source>
</evidence>
<dbReference type="GO" id="GO:0008270">
    <property type="term" value="F:zinc ion binding"/>
    <property type="evidence" value="ECO:0007669"/>
    <property type="project" value="UniProtKB-KW"/>
</dbReference>
<dbReference type="PROSITE" id="PS00518">
    <property type="entry name" value="ZF_RING_1"/>
    <property type="match status" value="1"/>
</dbReference>
<dbReference type="GO" id="GO:0004842">
    <property type="term" value="F:ubiquitin-protein transferase activity"/>
    <property type="evidence" value="ECO:0007669"/>
    <property type="project" value="TreeGrafter"/>
</dbReference>
<evidence type="ECO:0000256" key="3">
    <source>
        <dbReference type="ARBA" id="ARBA00022833"/>
    </source>
</evidence>
<dbReference type="InterPro" id="IPR038886">
    <property type="entry name" value="E3_SLX5/Rfp1"/>
</dbReference>
<dbReference type="STRING" id="1287681.M7S8W9"/>
<organism evidence="5 6">
    <name type="scientific">Eutypa lata (strain UCR-EL1)</name>
    <name type="common">Grapevine dieback disease fungus</name>
    <name type="synonym">Eutypa armeniacae</name>
    <dbReference type="NCBI Taxonomy" id="1287681"/>
    <lineage>
        <taxon>Eukaryota</taxon>
        <taxon>Fungi</taxon>
        <taxon>Dikarya</taxon>
        <taxon>Ascomycota</taxon>
        <taxon>Pezizomycotina</taxon>
        <taxon>Sordariomycetes</taxon>
        <taxon>Xylariomycetidae</taxon>
        <taxon>Xylariales</taxon>
        <taxon>Diatrypaceae</taxon>
        <taxon>Eutypa</taxon>
    </lineage>
</organism>
<name>M7S8W9_EUTLA</name>
<dbReference type="OMA" id="CGNELAY"/>
<dbReference type="AlphaFoldDB" id="M7S8W9"/>
<keyword evidence="1" id="KW-0479">Metal-binding</keyword>
<dbReference type="eggNOG" id="ENOG502SDJU">
    <property type="taxonomic scope" value="Eukaryota"/>
</dbReference>
<evidence type="ECO:0000256" key="1">
    <source>
        <dbReference type="ARBA" id="ARBA00022723"/>
    </source>
</evidence>
<protein>
    <submittedName>
        <fullName evidence="5">Putative cell cycle control protein</fullName>
    </submittedName>
</protein>
<feature type="compositionally biased region" description="Basic and acidic residues" evidence="4">
    <location>
        <begin position="59"/>
        <end position="73"/>
    </location>
</feature>
<sequence>MFGFLNNAAALGERPAGGGGGEELAFIGERPLPINIGMRLDYGHNAFRAHQDPGVPARPAHEPPKAAREGFTRETGEDVIAICPSCDQELAYDPDGDAYGDTPPPAKKPRTKRDKAEHHFWAVKACGHVYCRKCYENRKPTVRNPVHVGFRPDPKGNKGKILCAVDDCESDVSNKTAWVGIFL</sequence>
<dbReference type="OrthoDB" id="2398441at2759"/>